<reference evidence="14" key="3">
    <citation type="submission" date="2025-09" db="UniProtKB">
        <authorList>
            <consortium name="Ensembl"/>
        </authorList>
    </citation>
    <scope>IDENTIFICATION</scope>
</reference>
<sequence length="573" mass="63330">MAFSLRDELRPHDNWAPESAALSTCSNADIYRRMNTMLGNSLDFTGVCTTSGTKGKLDMLLTDLQESELAAGGSRMLFPSSSVSGSSLHEGSSRGLPDVNDLGLGLQSLSLSGWERPWSSHDTDTHTTAASQAHTMLDMLGSPLGQILGKPLGYNPPSEPMGTAADFLEKFPGMARMTSRLDSRCFLDSRSSSPVDSETSGFSSGSDHLSDLLSSLRISPPLPFLMSNMQKDSMRLSSLGSRLDYQDHGSPLTPPPSATSSATALSRRWPGASIWPSLDLLETPDDPFSIEREARLHRQAAAVNEATFTWSGQLPPRNNKNPLYSYKVFLGGVPWDITEVLLTPNRLANSLCVSSPGVDALLCSAVGYVYLVFENEKSVRALLQACTQDLLHPEENGEYYFKMSSRRMRCKDVQVIPWVISDSNYVRCPSQRLDPSKTVFVGALHGMLNAEALASIMNDLFGGVMYAGIDTDKHKYPIGSGRVTFNNQRSYLKAVCAAFVEIKTPKFTKKVQIDPYLEDSMCQVCSRQPGPFFCRDQACFKYYCRSCWHWQHSMDLLSNHRPLMRNQKNRESS</sequence>
<dbReference type="Gene3D" id="4.10.640.40">
    <property type="entry name" value="Cytoplasmic polyadenylation element-binding protein, ZZ domain"/>
    <property type="match status" value="1"/>
</dbReference>
<feature type="domain" description="RRM" evidence="12">
    <location>
        <begin position="325"/>
        <end position="417"/>
    </location>
</feature>
<dbReference type="FunFam" id="3.30.70.330:FF:000086">
    <property type="entry name" value="Putative Cytoplasmic polyadenylation element-binding protein 1"/>
    <property type="match status" value="1"/>
</dbReference>
<keyword evidence="4" id="KW-0507">mRNA processing</keyword>
<dbReference type="GO" id="GO:0008135">
    <property type="term" value="F:translation factor activity, RNA binding"/>
    <property type="evidence" value="ECO:0007669"/>
    <property type="project" value="TreeGrafter"/>
</dbReference>
<feature type="domain" description="Cytoplasmic polyadenylation element-binding protein 1 N-terminal" evidence="13">
    <location>
        <begin position="1"/>
        <end position="322"/>
    </location>
</feature>
<dbReference type="GO" id="GO:0006397">
    <property type="term" value="P:mRNA processing"/>
    <property type="evidence" value="ECO:0007669"/>
    <property type="project" value="UniProtKB-KW"/>
</dbReference>
<evidence type="ECO:0000313" key="15">
    <source>
        <dbReference type="Proteomes" id="UP000694395"/>
    </source>
</evidence>
<evidence type="ECO:0000259" key="11">
    <source>
        <dbReference type="Pfam" id="PF16366"/>
    </source>
</evidence>
<dbReference type="GeneTree" id="ENSGT00940000155524"/>
<proteinExistence type="inferred from homology"/>
<dbReference type="CDD" id="cd12725">
    <property type="entry name" value="RRM2_CPEB1"/>
    <property type="match status" value="1"/>
</dbReference>
<evidence type="ECO:0000256" key="1">
    <source>
        <dbReference type="ARBA" id="ARBA00004496"/>
    </source>
</evidence>
<dbReference type="InterPro" id="IPR032296">
    <property type="entry name" value="CEBP_ZZ"/>
</dbReference>
<dbReference type="SUPFAM" id="SSF54928">
    <property type="entry name" value="RNA-binding domain, RBD"/>
    <property type="match status" value="1"/>
</dbReference>
<dbReference type="PANTHER" id="PTHR12566">
    <property type="entry name" value="CYTOPLASMIC POLYADENYLATION ELEMENT BINDING PROTEIN CPEB"/>
    <property type="match status" value="1"/>
</dbReference>
<dbReference type="InterPro" id="IPR034819">
    <property type="entry name" value="CPEB"/>
</dbReference>
<keyword evidence="6" id="KW-0677">Repeat</keyword>
<keyword evidence="5" id="KW-0479">Metal-binding</keyword>
<dbReference type="InterPro" id="IPR032292">
    <property type="entry name" value="CEBP1_N"/>
</dbReference>
<comment type="similarity">
    <text evidence="2">Belongs to the RRM CPEB family.</text>
</comment>
<name>A0A8K9VGL9_ONCMY</name>
<dbReference type="AlphaFoldDB" id="A0A8K9VGL9"/>
<accession>A0A8K9VGL9</accession>
<dbReference type="InterPro" id="IPR000504">
    <property type="entry name" value="RRM_dom"/>
</dbReference>
<evidence type="ECO:0000256" key="8">
    <source>
        <dbReference type="ARBA" id="ARBA00022845"/>
    </source>
</evidence>
<evidence type="ECO:0000256" key="9">
    <source>
        <dbReference type="ARBA" id="ARBA00022884"/>
    </source>
</evidence>
<dbReference type="InterPro" id="IPR012677">
    <property type="entry name" value="Nucleotide-bd_a/b_plait_sf"/>
</dbReference>
<organism evidence="14 15">
    <name type="scientific">Oncorhynchus mykiss</name>
    <name type="common">Rainbow trout</name>
    <name type="synonym">Salmo gairdneri</name>
    <dbReference type="NCBI Taxonomy" id="8022"/>
    <lineage>
        <taxon>Eukaryota</taxon>
        <taxon>Metazoa</taxon>
        <taxon>Chordata</taxon>
        <taxon>Craniata</taxon>
        <taxon>Vertebrata</taxon>
        <taxon>Euteleostomi</taxon>
        <taxon>Actinopterygii</taxon>
        <taxon>Neopterygii</taxon>
        <taxon>Teleostei</taxon>
        <taxon>Protacanthopterygii</taxon>
        <taxon>Salmoniformes</taxon>
        <taxon>Salmonidae</taxon>
        <taxon>Salmoninae</taxon>
        <taxon>Oncorhynchus</taxon>
    </lineage>
</organism>
<reference evidence="14" key="1">
    <citation type="submission" date="2020-07" db="EMBL/GenBank/DDBJ databases">
        <title>A long reads based de novo assembly of the rainbow trout Arlee double haploid line genome.</title>
        <authorList>
            <person name="Gao G."/>
            <person name="Palti Y."/>
        </authorList>
    </citation>
    <scope>NUCLEOTIDE SEQUENCE [LARGE SCALE GENOMIC DNA]</scope>
</reference>
<keyword evidence="3" id="KW-0963">Cytoplasm</keyword>
<dbReference type="InterPro" id="IPR035979">
    <property type="entry name" value="RBD_domain_sf"/>
</dbReference>
<comment type="subcellular location">
    <subcellularLocation>
        <location evidence="1">Cytoplasm</location>
    </subcellularLocation>
</comment>
<evidence type="ECO:0000256" key="2">
    <source>
        <dbReference type="ARBA" id="ARBA00010347"/>
    </source>
</evidence>
<dbReference type="GO" id="GO:2000766">
    <property type="term" value="P:negative regulation of cytoplasmic translation"/>
    <property type="evidence" value="ECO:0007669"/>
    <property type="project" value="TreeGrafter"/>
</dbReference>
<dbReference type="GO" id="GO:0005634">
    <property type="term" value="C:nucleus"/>
    <property type="evidence" value="ECO:0007669"/>
    <property type="project" value="TreeGrafter"/>
</dbReference>
<dbReference type="GO" id="GO:0005737">
    <property type="term" value="C:cytoplasm"/>
    <property type="evidence" value="ECO:0007669"/>
    <property type="project" value="UniProtKB-SubCell"/>
</dbReference>
<dbReference type="GO" id="GO:0046872">
    <property type="term" value="F:metal ion binding"/>
    <property type="evidence" value="ECO:0007669"/>
    <property type="project" value="UniProtKB-KW"/>
</dbReference>
<evidence type="ECO:0000313" key="14">
    <source>
        <dbReference type="Ensembl" id="ENSOMYP00000121923.1"/>
    </source>
</evidence>
<evidence type="ECO:0000256" key="7">
    <source>
        <dbReference type="ARBA" id="ARBA00022833"/>
    </source>
</evidence>
<comment type="function">
    <text evidence="10">Sequence-specific RNA-binding protein that regulates mRNA cytoplasmic polyadenylation and translation initiation during oocyte maturation and early development. Binds to the cytoplasmic polyadenylation element (CPE), an uridine-rich sequence element (consensus sequence 5'-UUUUUAU-3') within the mRNA 3'-UTR.</text>
</comment>
<protein>
    <recommendedName>
        <fullName evidence="16">RRM domain-containing protein</fullName>
    </recommendedName>
</protein>
<evidence type="ECO:0000256" key="4">
    <source>
        <dbReference type="ARBA" id="ARBA00022664"/>
    </source>
</evidence>
<dbReference type="PANTHER" id="PTHR12566:SF9">
    <property type="entry name" value="CYTOPLASMIC POLYADENYLATION ELEMENT-BINDING PROTEIN 1"/>
    <property type="match status" value="1"/>
</dbReference>
<dbReference type="CDD" id="cd19757">
    <property type="entry name" value="Bbox1"/>
    <property type="match status" value="1"/>
</dbReference>
<keyword evidence="7" id="KW-0862">Zinc</keyword>
<dbReference type="InterPro" id="IPR038446">
    <property type="entry name" value="CEBP_ZZ_sf"/>
</dbReference>
<dbReference type="Proteomes" id="UP000694395">
    <property type="component" value="Chromosome 6"/>
</dbReference>
<evidence type="ECO:0000259" key="12">
    <source>
        <dbReference type="Pfam" id="PF16367"/>
    </source>
</evidence>
<dbReference type="GO" id="GO:0003730">
    <property type="term" value="F:mRNA 3'-UTR binding"/>
    <property type="evidence" value="ECO:0007669"/>
    <property type="project" value="InterPro"/>
</dbReference>
<dbReference type="GO" id="GO:0000900">
    <property type="term" value="F:mRNA regulatory element binding translation repressor activity"/>
    <property type="evidence" value="ECO:0007669"/>
    <property type="project" value="TreeGrafter"/>
</dbReference>
<dbReference type="FunFam" id="3.30.70.330:FF:000054">
    <property type="entry name" value="Cytoplasmic polyadenylation element-binding protein 1"/>
    <property type="match status" value="1"/>
</dbReference>
<dbReference type="Ensembl" id="ENSOMYT00000153569.1">
    <property type="protein sequence ID" value="ENSOMYP00000121923.1"/>
    <property type="gene ID" value="ENSOMYG00000001868.2"/>
</dbReference>
<dbReference type="GO" id="GO:0043022">
    <property type="term" value="F:ribosome binding"/>
    <property type="evidence" value="ECO:0007669"/>
    <property type="project" value="TreeGrafter"/>
</dbReference>
<keyword evidence="8" id="KW-0810">Translation regulation</keyword>
<feature type="domain" description="Cytoplasmic polyadenylation element-binding protein ZZ" evidence="11">
    <location>
        <begin position="509"/>
        <end position="566"/>
    </location>
</feature>
<evidence type="ECO:0000259" key="13">
    <source>
        <dbReference type="Pfam" id="PF16368"/>
    </source>
</evidence>
<dbReference type="Gene3D" id="3.30.70.330">
    <property type="match status" value="2"/>
</dbReference>
<evidence type="ECO:0000256" key="5">
    <source>
        <dbReference type="ARBA" id="ARBA00022723"/>
    </source>
</evidence>
<reference evidence="14" key="2">
    <citation type="submission" date="2025-08" db="UniProtKB">
        <authorList>
            <consortium name="Ensembl"/>
        </authorList>
    </citation>
    <scope>IDENTIFICATION</scope>
</reference>
<evidence type="ECO:0008006" key="16">
    <source>
        <dbReference type="Google" id="ProtNLM"/>
    </source>
</evidence>
<evidence type="ECO:0000256" key="10">
    <source>
        <dbReference type="ARBA" id="ARBA00055039"/>
    </source>
</evidence>
<dbReference type="GO" id="GO:0043005">
    <property type="term" value="C:neuron projection"/>
    <property type="evidence" value="ECO:0007669"/>
    <property type="project" value="TreeGrafter"/>
</dbReference>
<keyword evidence="9" id="KW-0694">RNA-binding</keyword>
<keyword evidence="15" id="KW-1185">Reference proteome</keyword>
<dbReference type="Pfam" id="PF16367">
    <property type="entry name" value="RRM_7"/>
    <property type="match status" value="1"/>
</dbReference>
<dbReference type="FunFam" id="4.10.640.40:FF:000002">
    <property type="entry name" value="Putative Cytoplasmic polyadenylation element-binding protein 1"/>
    <property type="match status" value="1"/>
</dbReference>
<evidence type="ECO:0000256" key="3">
    <source>
        <dbReference type="ARBA" id="ARBA00022490"/>
    </source>
</evidence>
<evidence type="ECO:0000256" key="6">
    <source>
        <dbReference type="ARBA" id="ARBA00022737"/>
    </source>
</evidence>
<dbReference type="Pfam" id="PF16368">
    <property type="entry name" value="CEBP1_N"/>
    <property type="match status" value="1"/>
</dbReference>
<dbReference type="GO" id="GO:0045202">
    <property type="term" value="C:synapse"/>
    <property type="evidence" value="ECO:0007669"/>
    <property type="project" value="TreeGrafter"/>
</dbReference>
<gene>
    <name evidence="14" type="primary">LOC110526771</name>
</gene>
<dbReference type="Pfam" id="PF16366">
    <property type="entry name" value="CEBP_ZZ"/>
    <property type="match status" value="1"/>
</dbReference>